<dbReference type="Proteomes" id="UP000254626">
    <property type="component" value="Unassembled WGS sequence"/>
</dbReference>
<dbReference type="CDD" id="cd07890">
    <property type="entry name" value="CYTH-like_AC_IV-like"/>
    <property type="match status" value="1"/>
</dbReference>
<gene>
    <name evidence="2" type="primary">cyaB</name>
    <name evidence="2" type="ORF">AL536_04500</name>
    <name evidence="3" type="ORF">NCTC11327_04514</name>
</gene>
<dbReference type="PROSITE" id="PS51707">
    <property type="entry name" value="CYTH"/>
    <property type="match status" value="1"/>
</dbReference>
<evidence type="ECO:0000313" key="2">
    <source>
        <dbReference type="EMBL" id="AMF92739.1"/>
    </source>
</evidence>
<organism evidence="3 5">
    <name type="scientific">Vibrio fluvialis</name>
    <dbReference type="NCBI Taxonomy" id="676"/>
    <lineage>
        <taxon>Bacteria</taxon>
        <taxon>Pseudomonadati</taxon>
        <taxon>Pseudomonadota</taxon>
        <taxon>Gammaproteobacteria</taxon>
        <taxon>Vibrionales</taxon>
        <taxon>Vibrionaceae</taxon>
        <taxon>Vibrio</taxon>
    </lineage>
</organism>
<dbReference type="AlphaFoldDB" id="A0AAX2LYZ0"/>
<proteinExistence type="predicted"/>
<keyword evidence="4" id="KW-1185">Reference proteome</keyword>
<dbReference type="KEGG" id="vfl:AL536_04500"/>
<dbReference type="EMBL" id="CP014034">
    <property type="protein sequence ID" value="AMF92739.1"/>
    <property type="molecule type" value="Genomic_DNA"/>
</dbReference>
<dbReference type="Gene3D" id="2.40.320.10">
    <property type="entry name" value="Hypothetical Protein Pfu-838710-001"/>
    <property type="match status" value="1"/>
</dbReference>
<dbReference type="NCBIfam" id="TIGR00318">
    <property type="entry name" value="cyaB"/>
    <property type="match status" value="1"/>
</dbReference>
<dbReference type="PANTHER" id="PTHR21028:SF2">
    <property type="entry name" value="CYTH DOMAIN-CONTAINING PROTEIN"/>
    <property type="match status" value="1"/>
</dbReference>
<evidence type="ECO:0000259" key="1">
    <source>
        <dbReference type="PROSITE" id="PS51707"/>
    </source>
</evidence>
<dbReference type="SMART" id="SM01118">
    <property type="entry name" value="CYTH"/>
    <property type="match status" value="1"/>
</dbReference>
<dbReference type="Proteomes" id="UP000057088">
    <property type="component" value="Chromosome 1"/>
</dbReference>
<accession>A0AAX2LYZ0</accession>
<evidence type="ECO:0000313" key="3">
    <source>
        <dbReference type="EMBL" id="SUQ27619.1"/>
    </source>
</evidence>
<reference evidence="4" key="1">
    <citation type="submission" date="2015-12" db="EMBL/GenBank/DDBJ databases">
        <title>FDA dAtabase for Regulatory Grade micrObial Sequences (FDA-ARGOS): Supporting development and validation of Infectious Disease Dx tests.</title>
        <authorList>
            <person name="Hoffmann M."/>
            <person name="Allard M."/>
            <person name="Evans P."/>
            <person name="Brown E."/>
            <person name="Tallon L.J."/>
            <person name="Sadzewicz L."/>
            <person name="Sengamalay N."/>
            <person name="Ott S."/>
            <person name="Godinez A."/>
            <person name="Nagaraj S."/>
            <person name="Vyas G."/>
            <person name="Aluvathingal J."/>
            <person name="Nadendla S."/>
            <person name="Geyer C."/>
            <person name="Sichtig H."/>
        </authorList>
    </citation>
    <scope>NUCLEOTIDE SEQUENCE [LARGE SCALE GENOMIC DNA]</scope>
    <source>
        <strain evidence="4">ATCC 33809</strain>
    </source>
</reference>
<feature type="domain" description="CYTH" evidence="1">
    <location>
        <begin position="9"/>
        <end position="180"/>
    </location>
</feature>
<reference evidence="2" key="2">
    <citation type="submission" date="2018-01" db="EMBL/GenBank/DDBJ databases">
        <title>FDA dAtabase for Regulatory Grade micrObial Sequences (FDA-ARGOS): Supporting development and validation of Infectious Disease Dx tests.</title>
        <authorList>
            <person name="Hoffmann M."/>
            <person name="Allard M."/>
            <person name="Evans P."/>
            <person name="Brown E."/>
            <person name="Tallon L."/>
            <person name="Sadzewicz L."/>
            <person name="Sengamalay N."/>
            <person name="Ott S."/>
            <person name="Godinez A."/>
            <person name="Nagaraj S."/>
            <person name="Vyas G."/>
            <person name="Aluvathingal J."/>
            <person name="Nadendla S."/>
            <person name="Geyer C."/>
            <person name="Sichtig H."/>
        </authorList>
    </citation>
    <scope>NUCLEOTIDE SEQUENCE</scope>
    <source>
        <strain evidence="2">ATCC 33809</strain>
    </source>
</reference>
<protein>
    <submittedName>
        <fullName evidence="3">Adenylyl cyclase CyaB</fullName>
    </submittedName>
    <submittedName>
        <fullName evidence="2">Class IV adenylate cyclase</fullName>
    </submittedName>
</protein>
<dbReference type="GeneID" id="29383739"/>
<dbReference type="InterPro" id="IPR023577">
    <property type="entry name" value="CYTH_domain"/>
</dbReference>
<dbReference type="EMBL" id="UHIP01000002">
    <property type="protein sequence ID" value="SUQ27619.1"/>
    <property type="molecule type" value="Genomic_DNA"/>
</dbReference>
<dbReference type="PANTHER" id="PTHR21028">
    <property type="entry name" value="SI:CH211-156B7.4"/>
    <property type="match status" value="1"/>
</dbReference>
<dbReference type="InterPro" id="IPR008173">
    <property type="entry name" value="Adenylyl_cyclase_CyaB"/>
</dbReference>
<dbReference type="SUPFAM" id="SSF55154">
    <property type="entry name" value="CYTH-like phosphatases"/>
    <property type="match status" value="1"/>
</dbReference>
<name>A0AAX2LYZ0_VIBFL</name>
<dbReference type="RefSeq" id="WP_061055733.1">
    <property type="nucleotide sequence ID" value="NZ_CABLBX010000010.1"/>
</dbReference>
<evidence type="ECO:0000313" key="5">
    <source>
        <dbReference type="Proteomes" id="UP000254626"/>
    </source>
</evidence>
<dbReference type="InterPro" id="IPR033469">
    <property type="entry name" value="CYTH-like_dom_sf"/>
</dbReference>
<dbReference type="Pfam" id="PF01928">
    <property type="entry name" value="CYTH"/>
    <property type="match status" value="1"/>
</dbReference>
<evidence type="ECO:0000313" key="4">
    <source>
        <dbReference type="Proteomes" id="UP000057088"/>
    </source>
</evidence>
<sequence length="187" mass="21603">MSQSHFSGRYEVELKYRIASKAQFLKRLSQIPHDIMLEDNYERDDYFDTPQRTLREQSKALCIRDMQPSGNRLWIVKGPGDDRCQATNITDVEAAKSMLVTLGYECVLTMQKTRSIYFVGDFHITVDVLPGIGEFAEFAIMTDDDSALEQYRAQLLELAATFGLTEQQREHHSYRTLFELHHNTKAS</sequence>
<reference evidence="3 5" key="3">
    <citation type="submission" date="2018-06" db="EMBL/GenBank/DDBJ databases">
        <authorList>
            <consortium name="Pathogen Informatics"/>
            <person name="Doyle S."/>
        </authorList>
    </citation>
    <scope>NUCLEOTIDE SEQUENCE [LARGE SCALE GENOMIC DNA]</scope>
    <source>
        <strain evidence="3 5">NCTC11327</strain>
    </source>
</reference>